<dbReference type="EMBL" id="BSOG01000002">
    <property type="protein sequence ID" value="GLR13643.1"/>
    <property type="molecule type" value="Genomic_DNA"/>
</dbReference>
<feature type="signal peptide" evidence="1">
    <location>
        <begin position="1"/>
        <end position="20"/>
    </location>
</feature>
<sequence length="573" mass="61683">MPIKSLIALILSLFANLASATGNHARVMPTPAAAGPYPVACSNLALDTGAIAQAGVSLDQLWDGAIVNGQMRYLTEVLAQPQAAISFNLAVPGDYSLYPRFANTALPMVSLVCYPTTANNPRPDYLLPDGRAIPHMDGAGELPLFPDNNRYPLIMYSHGMGGSPLNEHALGSITRFASHGYVVINPFHGDTRIKQVEIEDLSDLGDLILNFDEYVELQALRPLAISAAITDLLNRPGYRDRIHPDQIGGFGGSLGGEALMLSLGAELTRNLNLDSRPVAQDARIKAIATFVPYAGQSFLPAFGRGQESASRITRPVMAIAGTADLVAPLSMSLKAVEKMRGSRYFVQLRDVPHQYLPEYANDIYGWTIPFFDAYLKGDTTALSKLVQTASIANGKTDTLLLDATLPRSVAPGQILITEYVNSRTGNYLTAIDAAEIDLMAAYAGQGWVASGQRFKAWQAAPQGLNSQAICRFYHAGPVVLGGGDSLYYSPDQALCEWGKTLPDWLYMGHPLYLALPGPDGSCPSGTLAISRSYNNAHLRGGDLNYRFSSSSSELIRLSAQGWLEEATELCAPL</sequence>
<dbReference type="RefSeq" id="WP_284196734.1">
    <property type="nucleotide sequence ID" value="NZ_BSOG01000002.1"/>
</dbReference>
<dbReference type="Proteomes" id="UP001156706">
    <property type="component" value="Unassembled WGS sequence"/>
</dbReference>
<dbReference type="InterPro" id="IPR029058">
    <property type="entry name" value="AB_hydrolase_fold"/>
</dbReference>
<evidence type="ECO:0000313" key="3">
    <source>
        <dbReference type="Proteomes" id="UP001156706"/>
    </source>
</evidence>
<dbReference type="SUPFAM" id="SSF53474">
    <property type="entry name" value="alpha/beta-Hydrolases"/>
    <property type="match status" value="1"/>
</dbReference>
<keyword evidence="3" id="KW-1185">Reference proteome</keyword>
<dbReference type="Pfam" id="PF03403">
    <property type="entry name" value="PAF-AH_p_II"/>
    <property type="match status" value="1"/>
</dbReference>
<name>A0ABQ5YIZ5_9NEIS</name>
<reference evidence="3" key="1">
    <citation type="journal article" date="2019" name="Int. J. Syst. Evol. Microbiol.">
        <title>The Global Catalogue of Microorganisms (GCM) 10K type strain sequencing project: providing services to taxonomists for standard genome sequencing and annotation.</title>
        <authorList>
            <consortium name="The Broad Institute Genomics Platform"/>
            <consortium name="The Broad Institute Genome Sequencing Center for Infectious Disease"/>
            <person name="Wu L."/>
            <person name="Ma J."/>
        </authorList>
    </citation>
    <scope>NUCLEOTIDE SEQUENCE [LARGE SCALE GENOMIC DNA]</scope>
    <source>
        <strain evidence="3">NBRC 110044</strain>
    </source>
</reference>
<accession>A0ABQ5YIZ5</accession>
<evidence type="ECO:0000313" key="2">
    <source>
        <dbReference type="EMBL" id="GLR13643.1"/>
    </source>
</evidence>
<keyword evidence="1" id="KW-0732">Signal</keyword>
<proteinExistence type="predicted"/>
<evidence type="ECO:0008006" key="4">
    <source>
        <dbReference type="Google" id="ProtNLM"/>
    </source>
</evidence>
<protein>
    <recommendedName>
        <fullName evidence="4">Dienelactone hydrolase</fullName>
    </recommendedName>
</protein>
<feature type="chain" id="PRO_5047521465" description="Dienelactone hydrolase" evidence="1">
    <location>
        <begin position="21"/>
        <end position="573"/>
    </location>
</feature>
<evidence type="ECO:0000256" key="1">
    <source>
        <dbReference type="SAM" id="SignalP"/>
    </source>
</evidence>
<organism evidence="2 3">
    <name type="scientific">Chitinimonas prasina</name>
    <dbReference type="NCBI Taxonomy" id="1434937"/>
    <lineage>
        <taxon>Bacteria</taxon>
        <taxon>Pseudomonadati</taxon>
        <taxon>Pseudomonadota</taxon>
        <taxon>Betaproteobacteria</taxon>
        <taxon>Neisseriales</taxon>
        <taxon>Chitinibacteraceae</taxon>
        <taxon>Chitinimonas</taxon>
    </lineage>
</organism>
<gene>
    <name evidence="2" type="ORF">GCM10007907_24330</name>
</gene>
<dbReference type="Gene3D" id="3.40.50.1820">
    <property type="entry name" value="alpha/beta hydrolase"/>
    <property type="match status" value="1"/>
</dbReference>
<comment type="caution">
    <text evidence="2">The sequence shown here is derived from an EMBL/GenBank/DDBJ whole genome shotgun (WGS) entry which is preliminary data.</text>
</comment>